<protein>
    <recommendedName>
        <fullName evidence="2">DUF7730 domain-containing protein</fullName>
    </recommendedName>
</protein>
<sequence length="452" mass="54041">MITAASPEILHINPNPWHIPRPKKLTFMHLPREVRLRIYEFVLVEIPRWDKKHHLKCRCRPRLDSDDTEHPPFLQSMVKITPVPAKFHITTTTRCDCAKRKGLSLLLASREVNQSASPIFWSLNTFCFLDSMEFLATVGHRLRPQHQQCIQSVSFMSPDARGMPRHVRLYGHRRKHIEPFWQAMRKCTRLRHLELPAWYINPARFNVHRSNQLAKALPNLQSLEISHLLPYSNKAHSWGYPSPWYKQPEERTFYVRCSRRVPLVRDGSWTNQAAKDLFRELQHNFRVHVDTAVKTKLLGATIDGLEEYRTTFRLPRQLDEHNCVRRITLPSGETTTIRFYGLRTSNQTRLRVVREKKALDQKQKLKNNRTHAQQEAMDREKQRKWQKRRFDEDFERRKHDLDLRQRDSRLELLKEEKEKQSRRLARAVKRAEDKRKGLHQSERKRIIHINNY</sequence>
<gene>
    <name evidence="3" type="ORF">CSOL1703_00013991</name>
</gene>
<evidence type="ECO:0000313" key="4">
    <source>
        <dbReference type="Proteomes" id="UP000775872"/>
    </source>
</evidence>
<name>A0A9P0EIU1_9HYPO</name>
<dbReference type="EMBL" id="CABFOC020000038">
    <property type="protein sequence ID" value="CAH0050752.1"/>
    <property type="molecule type" value="Genomic_DNA"/>
</dbReference>
<proteinExistence type="predicted"/>
<feature type="compositionally biased region" description="Basic and acidic residues" evidence="1">
    <location>
        <begin position="429"/>
        <end position="444"/>
    </location>
</feature>
<organism evidence="3 4">
    <name type="scientific">Clonostachys solani</name>
    <dbReference type="NCBI Taxonomy" id="160281"/>
    <lineage>
        <taxon>Eukaryota</taxon>
        <taxon>Fungi</taxon>
        <taxon>Dikarya</taxon>
        <taxon>Ascomycota</taxon>
        <taxon>Pezizomycotina</taxon>
        <taxon>Sordariomycetes</taxon>
        <taxon>Hypocreomycetidae</taxon>
        <taxon>Hypocreales</taxon>
        <taxon>Bionectriaceae</taxon>
        <taxon>Clonostachys</taxon>
    </lineage>
</organism>
<dbReference type="PANTHER" id="PTHR38790">
    <property type="entry name" value="2EXR DOMAIN-CONTAINING PROTEIN-RELATED"/>
    <property type="match status" value="1"/>
</dbReference>
<dbReference type="OrthoDB" id="62952at2759"/>
<feature type="region of interest" description="Disordered" evidence="1">
    <location>
        <begin position="414"/>
        <end position="452"/>
    </location>
</feature>
<feature type="region of interest" description="Disordered" evidence="1">
    <location>
        <begin position="358"/>
        <end position="384"/>
    </location>
</feature>
<keyword evidence="4" id="KW-1185">Reference proteome</keyword>
<feature type="domain" description="DUF7730" evidence="2">
    <location>
        <begin position="27"/>
        <end position="221"/>
    </location>
</feature>
<dbReference type="InterPro" id="IPR056632">
    <property type="entry name" value="DUF7730"/>
</dbReference>
<reference evidence="3" key="1">
    <citation type="submission" date="2021-10" db="EMBL/GenBank/DDBJ databases">
        <authorList>
            <person name="Piombo E."/>
        </authorList>
    </citation>
    <scope>NUCLEOTIDE SEQUENCE</scope>
</reference>
<evidence type="ECO:0000259" key="2">
    <source>
        <dbReference type="Pfam" id="PF24864"/>
    </source>
</evidence>
<evidence type="ECO:0000313" key="3">
    <source>
        <dbReference type="EMBL" id="CAH0050752.1"/>
    </source>
</evidence>
<dbReference type="AlphaFoldDB" id="A0A9P0EIU1"/>
<dbReference type="Pfam" id="PF24864">
    <property type="entry name" value="DUF7730"/>
    <property type="match status" value="1"/>
</dbReference>
<evidence type="ECO:0000256" key="1">
    <source>
        <dbReference type="SAM" id="MobiDB-lite"/>
    </source>
</evidence>
<dbReference type="Proteomes" id="UP000775872">
    <property type="component" value="Unassembled WGS sequence"/>
</dbReference>
<comment type="caution">
    <text evidence="3">The sequence shown here is derived from an EMBL/GenBank/DDBJ whole genome shotgun (WGS) entry which is preliminary data.</text>
</comment>
<accession>A0A9P0EIU1</accession>